<feature type="domain" description="IF rod" evidence="7">
    <location>
        <begin position="172"/>
        <end position="453"/>
    </location>
</feature>
<accession>A0A212DEP7</accession>
<dbReference type="PROSITE" id="PS00226">
    <property type="entry name" value="IF_ROD_1"/>
    <property type="match status" value="1"/>
</dbReference>
<dbReference type="EMBL" id="MKHE01000003">
    <property type="protein sequence ID" value="OWK16723.1"/>
    <property type="molecule type" value="Genomic_DNA"/>
</dbReference>
<dbReference type="InterPro" id="IPR018039">
    <property type="entry name" value="IF_conserved"/>
</dbReference>
<dbReference type="OrthoDB" id="9837555at2759"/>
<dbReference type="Pfam" id="PF16208">
    <property type="entry name" value="Keratin_2_head"/>
    <property type="match status" value="1"/>
</dbReference>
<dbReference type="GO" id="GO:0045109">
    <property type="term" value="P:intermediate filament organization"/>
    <property type="evidence" value="ECO:0007669"/>
    <property type="project" value="TreeGrafter"/>
</dbReference>
<dbReference type="PANTHER" id="PTHR45616">
    <property type="entry name" value="GATA-TYPE DOMAIN-CONTAINING PROTEIN"/>
    <property type="match status" value="1"/>
</dbReference>
<sequence length="478" mass="52615">MSHQFSSQSAFSSRSRRVYSAGSSVGFGGGSRAVRSVCQAQGRCGSGGGGYGSHARGFTSRSLYNLGGSKSISISLVGRSTSGFCHGGGAGGGFGGGRSFGGGGFGGHGFGGGGYGGGGLGGAGFRGGNLGLGGFGPSCPPGGIQEVTINQSLLQPLHLEVDPEIQRVKMQEREQIMVLNNKFASFIDKVRFLEQQNQVLQTKWELLQQVNTSTQTNNLEPIFESYISKLQKQVDFLRAEQMRQSLEIRSMQDVVDDYKNKYEEEINRRTSSENEFVVLKKELSQMQTNITDTSVILSMDNNRSLDLDSIIDAVRIQYEEIAQRSKDEAEALYQTKYQELQITAGRHGDELQTSRTEISELNLTIQRLQAEIGNVKKQIEQMHTIISDAEERGHQALQDAQQKLQDLEAALQQSKEELARLLRDYQALLGAKLSLDVEIATYRKLLEGEESRNSLEEMTKMDRWERSRFGSILEASFN</sequence>
<dbReference type="GO" id="GO:0005615">
    <property type="term" value="C:extracellular space"/>
    <property type="evidence" value="ECO:0007669"/>
    <property type="project" value="TreeGrafter"/>
</dbReference>
<dbReference type="PANTHER" id="PTHR45616:SF24">
    <property type="entry name" value="KERATIN, TYPE II CYTOSKELETAL 1B"/>
    <property type="match status" value="1"/>
</dbReference>
<evidence type="ECO:0000313" key="8">
    <source>
        <dbReference type="EMBL" id="OWK16723.1"/>
    </source>
</evidence>
<gene>
    <name evidence="8" type="ORF">Celaphus_00011446</name>
</gene>
<dbReference type="InterPro" id="IPR003054">
    <property type="entry name" value="Keratin_II"/>
</dbReference>
<dbReference type="GO" id="GO:0031424">
    <property type="term" value="P:keratinization"/>
    <property type="evidence" value="ECO:0007669"/>
    <property type="project" value="TreeGrafter"/>
</dbReference>
<evidence type="ECO:0000256" key="1">
    <source>
        <dbReference type="ARBA" id="ARBA00022744"/>
    </source>
</evidence>
<evidence type="ECO:0000256" key="5">
    <source>
        <dbReference type="RuleBase" id="RU000685"/>
    </source>
</evidence>
<dbReference type="InterPro" id="IPR032444">
    <property type="entry name" value="Keratin_2_head"/>
</dbReference>
<dbReference type="Gene3D" id="1.20.5.170">
    <property type="match status" value="1"/>
</dbReference>
<keyword evidence="1" id="KW-0416">Keratin</keyword>
<evidence type="ECO:0000256" key="3">
    <source>
        <dbReference type="ARBA" id="ARBA00023054"/>
    </source>
</evidence>
<dbReference type="Gene3D" id="1.20.5.1160">
    <property type="entry name" value="Vasodilator-stimulated phosphoprotein"/>
    <property type="match status" value="1"/>
</dbReference>
<dbReference type="GO" id="GO:0045095">
    <property type="term" value="C:keratin filament"/>
    <property type="evidence" value="ECO:0007669"/>
    <property type="project" value="InterPro"/>
</dbReference>
<evidence type="ECO:0000313" key="9">
    <source>
        <dbReference type="Proteomes" id="UP000242450"/>
    </source>
</evidence>
<dbReference type="FunFam" id="1.20.5.1160:FF:000001">
    <property type="entry name" value="Keratin type II"/>
    <property type="match status" value="1"/>
</dbReference>
<feature type="coiled-coil region" evidence="6">
    <location>
        <begin position="248"/>
        <end position="275"/>
    </location>
</feature>
<evidence type="ECO:0000256" key="6">
    <source>
        <dbReference type="SAM" id="Coils"/>
    </source>
</evidence>
<dbReference type="InterPro" id="IPR039008">
    <property type="entry name" value="IF_rod_dom"/>
</dbReference>
<evidence type="ECO:0000256" key="4">
    <source>
        <dbReference type="ARBA" id="ARBA00061646"/>
    </source>
</evidence>
<comment type="similarity">
    <text evidence="4 5">Belongs to the intermediate filament family.</text>
</comment>
<keyword evidence="3 6" id="KW-0175">Coiled coil</keyword>
<dbReference type="Pfam" id="PF00038">
    <property type="entry name" value="Filament"/>
    <property type="match status" value="1"/>
</dbReference>
<keyword evidence="2 5" id="KW-0403">Intermediate filament</keyword>
<feature type="coiled-coil region" evidence="6">
    <location>
        <begin position="351"/>
        <end position="431"/>
    </location>
</feature>
<dbReference type="PROSITE" id="PS51842">
    <property type="entry name" value="IF_ROD_2"/>
    <property type="match status" value="1"/>
</dbReference>
<dbReference type="PRINTS" id="PR01276">
    <property type="entry name" value="TYPE2KERATIN"/>
</dbReference>
<dbReference type="GO" id="GO:0030280">
    <property type="term" value="F:structural constituent of skin epidermis"/>
    <property type="evidence" value="ECO:0007669"/>
    <property type="project" value="TreeGrafter"/>
</dbReference>
<keyword evidence="9" id="KW-1185">Reference proteome</keyword>
<dbReference type="SMART" id="SM01391">
    <property type="entry name" value="Filament"/>
    <property type="match status" value="1"/>
</dbReference>
<protein>
    <recommendedName>
        <fullName evidence="7">IF rod domain-containing protein</fullName>
    </recommendedName>
</protein>
<evidence type="ECO:0000256" key="2">
    <source>
        <dbReference type="ARBA" id="ARBA00022754"/>
    </source>
</evidence>
<evidence type="ECO:0000259" key="7">
    <source>
        <dbReference type="PROSITE" id="PS51842"/>
    </source>
</evidence>
<dbReference type="Proteomes" id="UP000242450">
    <property type="component" value="Chromosome 3"/>
</dbReference>
<dbReference type="FunFam" id="1.20.5.170:FF:000065">
    <property type="entry name" value="Keratin, type II cytoskeletal 80"/>
    <property type="match status" value="1"/>
</dbReference>
<proteinExistence type="inferred from homology"/>
<dbReference type="FunFam" id="1.20.5.500:FF:000001">
    <property type="entry name" value="Type II keratin 23"/>
    <property type="match status" value="1"/>
</dbReference>
<dbReference type="AlphaFoldDB" id="A0A212DEP7"/>
<comment type="caution">
    <text evidence="8">The sequence shown here is derived from an EMBL/GenBank/DDBJ whole genome shotgun (WGS) entry which is preliminary data.</text>
</comment>
<reference evidence="8 9" key="1">
    <citation type="journal article" date="2018" name="Mol. Genet. Genomics">
        <title>The red deer Cervus elaphus genome CerEla1.0: sequencing, annotating, genes, and chromosomes.</title>
        <authorList>
            <person name="Bana N.A."/>
            <person name="Nyiri A."/>
            <person name="Nagy J."/>
            <person name="Frank K."/>
            <person name="Nagy T."/>
            <person name="Steger V."/>
            <person name="Schiller M."/>
            <person name="Lakatos P."/>
            <person name="Sugar L."/>
            <person name="Horn P."/>
            <person name="Barta E."/>
            <person name="Orosz L."/>
        </authorList>
    </citation>
    <scope>NUCLEOTIDE SEQUENCE [LARGE SCALE GENOMIC DNA]</scope>
    <source>
        <strain evidence="8">Hungarian</strain>
    </source>
</reference>
<name>A0A212DEP7_CEREH</name>
<organism evidence="8 9">
    <name type="scientific">Cervus elaphus hippelaphus</name>
    <name type="common">European red deer</name>
    <dbReference type="NCBI Taxonomy" id="46360"/>
    <lineage>
        <taxon>Eukaryota</taxon>
        <taxon>Metazoa</taxon>
        <taxon>Chordata</taxon>
        <taxon>Craniata</taxon>
        <taxon>Vertebrata</taxon>
        <taxon>Euteleostomi</taxon>
        <taxon>Mammalia</taxon>
        <taxon>Eutheria</taxon>
        <taxon>Laurasiatheria</taxon>
        <taxon>Artiodactyla</taxon>
        <taxon>Ruminantia</taxon>
        <taxon>Pecora</taxon>
        <taxon>Cervidae</taxon>
        <taxon>Cervinae</taxon>
        <taxon>Cervus</taxon>
    </lineage>
</organism>
<dbReference type="Gene3D" id="1.20.5.500">
    <property type="entry name" value="Single helix bin"/>
    <property type="match status" value="1"/>
</dbReference>
<dbReference type="SUPFAM" id="SSF64593">
    <property type="entry name" value="Intermediate filament protein, coiled coil region"/>
    <property type="match status" value="2"/>
</dbReference>